<feature type="compositionally biased region" description="Basic and acidic residues" evidence="1">
    <location>
        <begin position="110"/>
        <end position="123"/>
    </location>
</feature>
<organism evidence="2 3">
    <name type="scientific">Aulographum hederae CBS 113979</name>
    <dbReference type="NCBI Taxonomy" id="1176131"/>
    <lineage>
        <taxon>Eukaryota</taxon>
        <taxon>Fungi</taxon>
        <taxon>Dikarya</taxon>
        <taxon>Ascomycota</taxon>
        <taxon>Pezizomycotina</taxon>
        <taxon>Dothideomycetes</taxon>
        <taxon>Pleosporomycetidae</taxon>
        <taxon>Aulographales</taxon>
        <taxon>Aulographaceae</taxon>
    </lineage>
</organism>
<evidence type="ECO:0000313" key="3">
    <source>
        <dbReference type="Proteomes" id="UP000800041"/>
    </source>
</evidence>
<dbReference type="Proteomes" id="UP000800041">
    <property type="component" value="Unassembled WGS sequence"/>
</dbReference>
<reference evidence="2" key="1">
    <citation type="journal article" date="2020" name="Stud. Mycol.">
        <title>101 Dothideomycetes genomes: a test case for predicting lifestyles and emergence of pathogens.</title>
        <authorList>
            <person name="Haridas S."/>
            <person name="Albert R."/>
            <person name="Binder M."/>
            <person name="Bloem J."/>
            <person name="Labutti K."/>
            <person name="Salamov A."/>
            <person name="Andreopoulos B."/>
            <person name="Baker S."/>
            <person name="Barry K."/>
            <person name="Bills G."/>
            <person name="Bluhm B."/>
            <person name="Cannon C."/>
            <person name="Castanera R."/>
            <person name="Culley D."/>
            <person name="Daum C."/>
            <person name="Ezra D."/>
            <person name="Gonzalez J."/>
            <person name="Henrissat B."/>
            <person name="Kuo A."/>
            <person name="Liang C."/>
            <person name="Lipzen A."/>
            <person name="Lutzoni F."/>
            <person name="Magnuson J."/>
            <person name="Mondo S."/>
            <person name="Nolan M."/>
            <person name="Ohm R."/>
            <person name="Pangilinan J."/>
            <person name="Park H.-J."/>
            <person name="Ramirez L."/>
            <person name="Alfaro M."/>
            <person name="Sun H."/>
            <person name="Tritt A."/>
            <person name="Yoshinaga Y."/>
            <person name="Zwiers L.-H."/>
            <person name="Turgeon B."/>
            <person name="Goodwin S."/>
            <person name="Spatafora J."/>
            <person name="Crous P."/>
            <person name="Grigoriev I."/>
        </authorList>
    </citation>
    <scope>NUCLEOTIDE SEQUENCE</scope>
    <source>
        <strain evidence="2">CBS 113979</strain>
    </source>
</reference>
<dbReference type="EMBL" id="ML977147">
    <property type="protein sequence ID" value="KAF1988706.1"/>
    <property type="molecule type" value="Genomic_DNA"/>
</dbReference>
<dbReference type="AlphaFoldDB" id="A0A6G1H657"/>
<feature type="region of interest" description="Disordered" evidence="1">
    <location>
        <begin position="31"/>
        <end position="86"/>
    </location>
</feature>
<keyword evidence="3" id="KW-1185">Reference proteome</keyword>
<evidence type="ECO:0000256" key="1">
    <source>
        <dbReference type="SAM" id="MobiDB-lite"/>
    </source>
</evidence>
<feature type="region of interest" description="Disordered" evidence="1">
    <location>
        <begin position="100"/>
        <end position="123"/>
    </location>
</feature>
<evidence type="ECO:0000313" key="2">
    <source>
        <dbReference type="EMBL" id="KAF1988706.1"/>
    </source>
</evidence>
<sequence>MIMARMANGREGTTSSYTYLFTLPRLTASTPSRYSGAAVTDQARGRRKYQSLASPPRAKLPIPIPNPTSPFILRGNPPSTPPDSHRAVALNKVSSARLTKRTAIQINPSDDQKVEPQWKEWGG</sequence>
<protein>
    <submittedName>
        <fullName evidence="2">Uncharacterized protein</fullName>
    </submittedName>
</protein>
<accession>A0A6G1H657</accession>
<feature type="compositionally biased region" description="Polar residues" evidence="1">
    <location>
        <begin position="100"/>
        <end position="109"/>
    </location>
</feature>
<name>A0A6G1H657_9PEZI</name>
<proteinExistence type="predicted"/>
<gene>
    <name evidence="2" type="ORF">K402DRAFT_18352</name>
</gene>